<dbReference type="SUPFAM" id="SSF144083">
    <property type="entry name" value="Magnesium transport protein CorA, transmembrane region"/>
    <property type="match status" value="1"/>
</dbReference>
<dbReference type="SUPFAM" id="SSF143865">
    <property type="entry name" value="CorA soluble domain-like"/>
    <property type="match status" value="1"/>
</dbReference>
<proteinExistence type="inferred from homology"/>
<gene>
    <name evidence="7" type="ORF">SAMN04488502_11325</name>
</gene>
<reference evidence="7 8" key="1">
    <citation type="submission" date="2016-10" db="EMBL/GenBank/DDBJ databases">
        <authorList>
            <person name="de Groot N.N."/>
        </authorList>
    </citation>
    <scope>NUCLEOTIDE SEQUENCE [LARGE SCALE GENOMIC DNA]</scope>
    <source>
        <strain evidence="7 8">DSM 1736</strain>
    </source>
</reference>
<evidence type="ECO:0000256" key="3">
    <source>
        <dbReference type="ARBA" id="ARBA00022692"/>
    </source>
</evidence>
<dbReference type="Pfam" id="PF01544">
    <property type="entry name" value="CorA"/>
    <property type="match status" value="1"/>
</dbReference>
<dbReference type="InterPro" id="IPR002523">
    <property type="entry name" value="MgTranspt_CorA/ZnTranspt_ZntB"/>
</dbReference>
<evidence type="ECO:0000256" key="4">
    <source>
        <dbReference type="ARBA" id="ARBA00022989"/>
    </source>
</evidence>
<dbReference type="RefSeq" id="WP_092074827.1">
    <property type="nucleotide sequence ID" value="NZ_FNHB01000013.1"/>
</dbReference>
<comment type="subcellular location">
    <subcellularLocation>
        <location evidence="1">Membrane</location>
        <topology evidence="1">Multi-pass membrane protein</topology>
    </subcellularLocation>
</comment>
<name>A0A1G9Z568_9FIRM</name>
<dbReference type="InterPro" id="IPR047199">
    <property type="entry name" value="CorA-like"/>
</dbReference>
<organism evidence="7 8">
    <name type="scientific">Dendrosporobacter quercicolus</name>
    <dbReference type="NCBI Taxonomy" id="146817"/>
    <lineage>
        <taxon>Bacteria</taxon>
        <taxon>Bacillati</taxon>
        <taxon>Bacillota</taxon>
        <taxon>Negativicutes</taxon>
        <taxon>Selenomonadales</taxon>
        <taxon>Sporomusaceae</taxon>
        <taxon>Dendrosporobacter</taxon>
    </lineage>
</organism>
<dbReference type="STRING" id="146817.SAMN04488502_11325"/>
<dbReference type="InterPro" id="IPR045863">
    <property type="entry name" value="CorA_TM1_TM2"/>
</dbReference>
<sequence length="317" mass="36358">MLQVYKSDCYTGALRELAVDALEKGAWFNLVNPTVAELNIVAAAVNIPMDILKAALDEEERSRTEIEDDCILIITNVPVMRTRVSYDTLPLGIVLTRDYVITVCLENNEVLSEFNCNNAKLFSTFKKTRFLFQFLYKSATLYLKYIRQISRLTDEIEKQLHRSMKNEGLFQLLELQKALTYFNASLRSNGVVMEKLLRLRSNNNLQYLIKMFEEDEDLLEDVIIENKQAQEMVEMYSRILTGMVETFASIISNNLNMVMKFLASMTIIMAIPTMISSFFGMNVVIPIAESHGFLYVSMISLALTSVSAFVLWKKNMF</sequence>
<dbReference type="Proteomes" id="UP000214880">
    <property type="component" value="Unassembled WGS sequence"/>
</dbReference>
<evidence type="ECO:0000256" key="2">
    <source>
        <dbReference type="ARBA" id="ARBA00009765"/>
    </source>
</evidence>
<keyword evidence="8" id="KW-1185">Reference proteome</keyword>
<keyword evidence="5 6" id="KW-0472">Membrane</keyword>
<keyword evidence="3 6" id="KW-0812">Transmembrane</keyword>
<evidence type="ECO:0000313" key="7">
    <source>
        <dbReference type="EMBL" id="SDN15881.1"/>
    </source>
</evidence>
<dbReference type="GO" id="GO:0046873">
    <property type="term" value="F:metal ion transmembrane transporter activity"/>
    <property type="evidence" value="ECO:0007669"/>
    <property type="project" value="InterPro"/>
</dbReference>
<evidence type="ECO:0000256" key="1">
    <source>
        <dbReference type="ARBA" id="ARBA00004141"/>
    </source>
</evidence>
<feature type="transmembrane region" description="Helical" evidence="6">
    <location>
        <begin position="293"/>
        <end position="312"/>
    </location>
</feature>
<accession>A0A1G9Z568</accession>
<feature type="transmembrane region" description="Helical" evidence="6">
    <location>
        <begin position="261"/>
        <end position="287"/>
    </location>
</feature>
<dbReference type="OrthoDB" id="9803416at2"/>
<keyword evidence="4 6" id="KW-1133">Transmembrane helix</keyword>
<dbReference type="GO" id="GO:0016020">
    <property type="term" value="C:membrane"/>
    <property type="evidence" value="ECO:0007669"/>
    <property type="project" value="UniProtKB-SubCell"/>
</dbReference>
<dbReference type="CDD" id="cd12827">
    <property type="entry name" value="EcCorA_ZntB-like_u2"/>
    <property type="match status" value="1"/>
</dbReference>
<comment type="similarity">
    <text evidence="2">Belongs to the CorA metal ion transporter (MIT) (TC 1.A.35) family.</text>
</comment>
<dbReference type="AlphaFoldDB" id="A0A1G9Z568"/>
<dbReference type="PANTHER" id="PTHR47891">
    <property type="entry name" value="TRANSPORTER-RELATED"/>
    <property type="match status" value="1"/>
</dbReference>
<protein>
    <submittedName>
        <fullName evidence="7">Magnesium transporter</fullName>
    </submittedName>
</protein>
<dbReference type="EMBL" id="FNHB01000013">
    <property type="protein sequence ID" value="SDN15881.1"/>
    <property type="molecule type" value="Genomic_DNA"/>
</dbReference>
<evidence type="ECO:0000256" key="5">
    <source>
        <dbReference type="ARBA" id="ARBA00023136"/>
    </source>
</evidence>
<dbReference type="Gene3D" id="1.20.58.340">
    <property type="entry name" value="Magnesium transport protein CorA, transmembrane region"/>
    <property type="match status" value="2"/>
</dbReference>
<dbReference type="InterPro" id="IPR045861">
    <property type="entry name" value="CorA_cytoplasmic_dom"/>
</dbReference>
<dbReference type="Gene3D" id="3.30.460.20">
    <property type="entry name" value="CorA soluble domain-like"/>
    <property type="match status" value="1"/>
</dbReference>
<dbReference type="PANTHER" id="PTHR47891:SF2">
    <property type="entry name" value="MAGNESIUM AND COBALT TRANSPORTER"/>
    <property type="match status" value="1"/>
</dbReference>
<evidence type="ECO:0000313" key="8">
    <source>
        <dbReference type="Proteomes" id="UP000214880"/>
    </source>
</evidence>
<evidence type="ECO:0000256" key="6">
    <source>
        <dbReference type="SAM" id="Phobius"/>
    </source>
</evidence>